<dbReference type="InterPro" id="IPR001138">
    <property type="entry name" value="Zn2Cys6_DnaBD"/>
</dbReference>
<evidence type="ECO:0000313" key="5">
    <source>
        <dbReference type="Proteomes" id="UP001218188"/>
    </source>
</evidence>
<dbReference type="PROSITE" id="PS50048">
    <property type="entry name" value="ZN2_CY6_FUNGAL_2"/>
    <property type="match status" value="1"/>
</dbReference>
<organism evidence="4 5">
    <name type="scientific">Mycena alexandri</name>
    <dbReference type="NCBI Taxonomy" id="1745969"/>
    <lineage>
        <taxon>Eukaryota</taxon>
        <taxon>Fungi</taxon>
        <taxon>Dikarya</taxon>
        <taxon>Basidiomycota</taxon>
        <taxon>Agaricomycotina</taxon>
        <taxon>Agaricomycetes</taxon>
        <taxon>Agaricomycetidae</taxon>
        <taxon>Agaricales</taxon>
        <taxon>Marasmiineae</taxon>
        <taxon>Mycenaceae</taxon>
        <taxon>Mycena</taxon>
    </lineage>
</organism>
<protein>
    <recommendedName>
        <fullName evidence="3">Zn(2)-C6 fungal-type domain-containing protein</fullName>
    </recommendedName>
</protein>
<dbReference type="Pfam" id="PF00172">
    <property type="entry name" value="Zn_clus"/>
    <property type="match status" value="1"/>
</dbReference>
<dbReference type="InterPro" id="IPR050797">
    <property type="entry name" value="Carb_Metab_Trans_Reg"/>
</dbReference>
<dbReference type="AlphaFoldDB" id="A0AAD6SHK9"/>
<dbReference type="Proteomes" id="UP001218188">
    <property type="component" value="Unassembled WGS sequence"/>
</dbReference>
<dbReference type="PROSITE" id="PS00463">
    <property type="entry name" value="ZN2_CY6_FUNGAL_1"/>
    <property type="match status" value="1"/>
</dbReference>
<evidence type="ECO:0000256" key="1">
    <source>
        <dbReference type="ARBA" id="ARBA00023242"/>
    </source>
</evidence>
<evidence type="ECO:0000259" key="3">
    <source>
        <dbReference type="PROSITE" id="PS50048"/>
    </source>
</evidence>
<keyword evidence="5" id="KW-1185">Reference proteome</keyword>
<dbReference type="Gene3D" id="4.10.240.10">
    <property type="entry name" value="Zn(2)-C6 fungal-type DNA-binding domain"/>
    <property type="match status" value="1"/>
</dbReference>
<dbReference type="SMART" id="SM00066">
    <property type="entry name" value="GAL4"/>
    <property type="match status" value="1"/>
</dbReference>
<feature type="domain" description="Zn(2)-C6 fungal-type" evidence="3">
    <location>
        <begin position="14"/>
        <end position="46"/>
    </location>
</feature>
<name>A0AAD6SHK9_9AGAR</name>
<dbReference type="InterPro" id="IPR036864">
    <property type="entry name" value="Zn2-C6_fun-type_DNA-bd_sf"/>
</dbReference>
<evidence type="ECO:0000313" key="4">
    <source>
        <dbReference type="EMBL" id="KAJ7027778.1"/>
    </source>
</evidence>
<sequence length="192" mass="20764">MSDPFALPKKTTLACKECRSRKQKCMTDSQDTPCMRCWQNGLVCEYLHTEKQKARLSGTNHGGSDRSLAGGHSSALQSPPPQSNHAPYPAYGQHPSYGAGYANSYPRYRPANHGSNNTYPTYQVAAQAPAPAPPSHSTQGYMIPGMYPGPNPPPQSISSANFGYHGNTSTTASQFQPCICSPNGPCYCGRRY</sequence>
<dbReference type="GO" id="GO:0000981">
    <property type="term" value="F:DNA-binding transcription factor activity, RNA polymerase II-specific"/>
    <property type="evidence" value="ECO:0007669"/>
    <property type="project" value="InterPro"/>
</dbReference>
<dbReference type="GO" id="GO:0008270">
    <property type="term" value="F:zinc ion binding"/>
    <property type="evidence" value="ECO:0007669"/>
    <property type="project" value="InterPro"/>
</dbReference>
<dbReference type="SUPFAM" id="SSF57701">
    <property type="entry name" value="Zn2/Cys6 DNA-binding domain"/>
    <property type="match status" value="1"/>
</dbReference>
<gene>
    <name evidence="4" type="ORF">C8F04DRAFT_1121315</name>
</gene>
<keyword evidence="1" id="KW-0539">Nucleus</keyword>
<evidence type="ECO:0000256" key="2">
    <source>
        <dbReference type="SAM" id="MobiDB-lite"/>
    </source>
</evidence>
<feature type="region of interest" description="Disordered" evidence="2">
    <location>
        <begin position="55"/>
        <end position="92"/>
    </location>
</feature>
<dbReference type="EMBL" id="JARJCM010000119">
    <property type="protein sequence ID" value="KAJ7027778.1"/>
    <property type="molecule type" value="Genomic_DNA"/>
</dbReference>
<comment type="caution">
    <text evidence="4">The sequence shown here is derived from an EMBL/GenBank/DDBJ whole genome shotgun (WGS) entry which is preliminary data.</text>
</comment>
<accession>A0AAD6SHK9</accession>
<proteinExistence type="predicted"/>
<dbReference type="PANTHER" id="PTHR31668">
    <property type="entry name" value="GLUCOSE TRANSPORT TRANSCRIPTION REGULATOR RGT1-RELATED-RELATED"/>
    <property type="match status" value="1"/>
</dbReference>
<dbReference type="CDD" id="cd00067">
    <property type="entry name" value="GAL4"/>
    <property type="match status" value="1"/>
</dbReference>
<reference evidence="4" key="1">
    <citation type="submission" date="2023-03" db="EMBL/GenBank/DDBJ databases">
        <title>Massive genome expansion in bonnet fungi (Mycena s.s.) driven by repeated elements and novel gene families across ecological guilds.</title>
        <authorList>
            <consortium name="Lawrence Berkeley National Laboratory"/>
            <person name="Harder C.B."/>
            <person name="Miyauchi S."/>
            <person name="Viragh M."/>
            <person name="Kuo A."/>
            <person name="Thoen E."/>
            <person name="Andreopoulos B."/>
            <person name="Lu D."/>
            <person name="Skrede I."/>
            <person name="Drula E."/>
            <person name="Henrissat B."/>
            <person name="Morin E."/>
            <person name="Kohler A."/>
            <person name="Barry K."/>
            <person name="LaButti K."/>
            <person name="Morin E."/>
            <person name="Salamov A."/>
            <person name="Lipzen A."/>
            <person name="Mereny Z."/>
            <person name="Hegedus B."/>
            <person name="Baldrian P."/>
            <person name="Stursova M."/>
            <person name="Weitz H."/>
            <person name="Taylor A."/>
            <person name="Grigoriev I.V."/>
            <person name="Nagy L.G."/>
            <person name="Martin F."/>
            <person name="Kauserud H."/>
        </authorList>
    </citation>
    <scope>NUCLEOTIDE SEQUENCE</scope>
    <source>
        <strain evidence="4">CBHHK200</strain>
    </source>
</reference>